<feature type="region of interest" description="Disordered" evidence="1">
    <location>
        <begin position="1"/>
        <end position="64"/>
    </location>
</feature>
<dbReference type="VEuPathDB" id="TriTrypDB:TvY486_1014440"/>
<name>G0U4N7_TRYVY</name>
<reference evidence="2" key="1">
    <citation type="journal article" date="2012" name="Proc. Natl. Acad. Sci. U.S.A.">
        <title>Antigenic diversity is generated by distinct evolutionary mechanisms in African trypanosome species.</title>
        <authorList>
            <person name="Jackson A.P."/>
            <person name="Berry A."/>
            <person name="Aslett M."/>
            <person name="Allison H.C."/>
            <person name="Burton P."/>
            <person name="Vavrova-Anderson J."/>
            <person name="Brown R."/>
            <person name="Browne H."/>
            <person name="Corton N."/>
            <person name="Hauser H."/>
            <person name="Gamble J."/>
            <person name="Gilderthorp R."/>
            <person name="Marcello L."/>
            <person name="McQuillan J."/>
            <person name="Otto T.D."/>
            <person name="Quail M.A."/>
            <person name="Sanders M.J."/>
            <person name="van Tonder A."/>
            <person name="Ginger M.L."/>
            <person name="Field M.C."/>
            <person name="Barry J.D."/>
            <person name="Hertz-Fowler C."/>
            <person name="Berriman M."/>
        </authorList>
    </citation>
    <scope>NUCLEOTIDE SEQUENCE</scope>
    <source>
        <strain evidence="2">Y486</strain>
    </source>
</reference>
<organism evidence="2">
    <name type="scientific">Trypanosoma vivax (strain Y486)</name>
    <dbReference type="NCBI Taxonomy" id="1055687"/>
    <lineage>
        <taxon>Eukaryota</taxon>
        <taxon>Discoba</taxon>
        <taxon>Euglenozoa</taxon>
        <taxon>Kinetoplastea</taxon>
        <taxon>Metakinetoplastina</taxon>
        <taxon>Trypanosomatida</taxon>
        <taxon>Trypanosomatidae</taxon>
        <taxon>Trypanosoma</taxon>
        <taxon>Duttonella</taxon>
    </lineage>
</organism>
<evidence type="ECO:0000313" key="2">
    <source>
        <dbReference type="EMBL" id="CCC52401.1"/>
    </source>
</evidence>
<gene>
    <name evidence="2" type="ORF">TVY486_1014440</name>
</gene>
<feature type="compositionally biased region" description="Polar residues" evidence="1">
    <location>
        <begin position="444"/>
        <end position="455"/>
    </location>
</feature>
<dbReference type="AlphaFoldDB" id="G0U4N7"/>
<sequence length="455" mass="48972">MGSSASTQSRRQNRSRESAQSSASRTLISTQGDVNPLQGERKGEEQQQPILLQKAVPQRHTSTDRAQLSYNGEIQCSKGAVHSPLRDAGASYNRIAGTAFAARLPVFVNVDRLDNGNDAKGAENEGAFSLARSQLGDGFANRSRSRRASFLVEKDGLSSNVKNLSFGDADRIPASASLREGGNYRTHISGDDSCHLGTFQPIGCSPRNIGLAKSRSLVSEVHTPSPTSTLHSPMSLIRSGHGTLKNSGSTRTLKGALATLRKHAQGRSMSMRSSYRDGLSQMGHSFHDNASASKTWNPLLMNAYNPASPITTSQDSPVVVGGKEFHATTVCFPTVRRSSRSLLNISATNRGPHPITAHPSALFELMETSIVGHCDECSTSTSGTERSRPQRRLAMHGADRISVGKTMSPPTQVARKRKVVLYNVPEKSEDRRTEDDCEDDNGPYSESTASVAAVP</sequence>
<feature type="compositionally biased region" description="Low complexity" evidence="1">
    <location>
        <begin position="1"/>
        <end position="10"/>
    </location>
</feature>
<dbReference type="EMBL" id="HE573026">
    <property type="protein sequence ID" value="CCC52401.1"/>
    <property type="molecule type" value="Genomic_DNA"/>
</dbReference>
<protein>
    <submittedName>
        <fullName evidence="2">Uncharacterized protein</fullName>
    </submittedName>
</protein>
<feature type="non-terminal residue" evidence="2">
    <location>
        <position position="455"/>
    </location>
</feature>
<accession>G0U4N7</accession>
<evidence type="ECO:0000256" key="1">
    <source>
        <dbReference type="SAM" id="MobiDB-lite"/>
    </source>
</evidence>
<proteinExistence type="predicted"/>
<feature type="region of interest" description="Disordered" evidence="1">
    <location>
        <begin position="399"/>
        <end position="455"/>
    </location>
</feature>